<comment type="caution">
    <text evidence="7">The sequence shown here is derived from an EMBL/GenBank/DDBJ whole genome shotgun (WGS) entry which is preliminary data.</text>
</comment>
<evidence type="ECO:0000256" key="1">
    <source>
        <dbReference type="ARBA" id="ARBA00004496"/>
    </source>
</evidence>
<dbReference type="Pfam" id="PF08238">
    <property type="entry name" value="Sel1"/>
    <property type="match status" value="4"/>
</dbReference>
<sequence>MNPCYHDHQGHPNYEVGPTTSLSGTRLIHLHMLRVKSQLLVDELFQGIPMQITTTSSRVSFRVAQELIALDKIVDERELTSEILDKHIEDVLQHRVKIGLDDAGFQLGQIYLINRYYCSAWKNFKQAWKDHKDWRARYQMGAMLYDNLVDVDELKNYGNPQTEGCKIFEEIVQLPFGPDEPTGQRELVYAAAFNLGRAYYQGHGYYPSTDKAIEYFKMAANNGDPKASILAQTALGYIYSEPEKRDLDQAFYWHSEACGNGSVESQAALGIMYLYGLGVKQDWSSALLCLSEAADRGSLYAKASLAYFYYKRKMYTNAAFIASKIAFSAENDEPTIETDGVKNFQKRARAMACFLYARCLDQGLGVVQDKPLAQRLYSEAIRYDLALSARYERMVQHDEL</sequence>
<evidence type="ECO:0000256" key="2">
    <source>
        <dbReference type="ARBA" id="ARBA00022490"/>
    </source>
</evidence>
<dbReference type="SUPFAM" id="SSF81901">
    <property type="entry name" value="HCP-like"/>
    <property type="match status" value="1"/>
</dbReference>
<dbReference type="PANTHER" id="PTHR44554:SF1">
    <property type="entry name" value="LRP2-BINDING PROTEIN"/>
    <property type="match status" value="1"/>
</dbReference>
<dbReference type="Gene3D" id="1.25.40.10">
    <property type="entry name" value="Tetratricopeptide repeat domain"/>
    <property type="match status" value="1"/>
</dbReference>
<evidence type="ECO:0000256" key="4">
    <source>
        <dbReference type="ARBA" id="ARBA00022803"/>
    </source>
</evidence>
<reference evidence="7 8" key="1">
    <citation type="journal article" date="2018" name="Biotechnol. Adv.">
        <title>Improved genomic resources and new bioinformatic workflow for the carcinogenic parasite Clonorchis sinensis: Biotechnological implications.</title>
        <authorList>
            <person name="Wang D."/>
            <person name="Korhonen P.K."/>
            <person name="Gasser R.B."/>
            <person name="Young N.D."/>
        </authorList>
    </citation>
    <scope>NUCLEOTIDE SEQUENCE [LARGE SCALE GENOMIC DNA]</scope>
    <source>
        <strain evidence="7">Cs-k2</strain>
    </source>
</reference>
<keyword evidence="2" id="KW-0963">Cytoplasm</keyword>
<keyword evidence="8" id="KW-1185">Reference proteome</keyword>
<dbReference type="SMART" id="SM00671">
    <property type="entry name" value="SEL1"/>
    <property type="match status" value="4"/>
</dbReference>
<evidence type="ECO:0000256" key="5">
    <source>
        <dbReference type="ARBA" id="ARBA00037614"/>
    </source>
</evidence>
<keyword evidence="4" id="KW-0802">TPR repeat</keyword>
<keyword evidence="3" id="KW-0677">Repeat</keyword>
<comment type="function">
    <text evidence="5">May act as an adapter that regulates LRP2 function.</text>
</comment>
<comment type="subcellular location">
    <subcellularLocation>
        <location evidence="1">Cytoplasm</location>
    </subcellularLocation>
</comment>
<gene>
    <name evidence="7" type="ORF">CSKR_103413</name>
</gene>
<evidence type="ECO:0000313" key="8">
    <source>
        <dbReference type="Proteomes" id="UP000286415"/>
    </source>
</evidence>
<organism evidence="7 8">
    <name type="scientific">Clonorchis sinensis</name>
    <name type="common">Chinese liver fluke</name>
    <dbReference type="NCBI Taxonomy" id="79923"/>
    <lineage>
        <taxon>Eukaryota</taxon>
        <taxon>Metazoa</taxon>
        <taxon>Spiralia</taxon>
        <taxon>Lophotrochozoa</taxon>
        <taxon>Platyhelminthes</taxon>
        <taxon>Trematoda</taxon>
        <taxon>Digenea</taxon>
        <taxon>Opisthorchiida</taxon>
        <taxon>Opisthorchiata</taxon>
        <taxon>Opisthorchiidae</taxon>
        <taxon>Clonorchis</taxon>
    </lineage>
</organism>
<proteinExistence type="predicted"/>
<name>A0A8T1M984_CLOSI</name>
<evidence type="ECO:0000256" key="3">
    <source>
        <dbReference type="ARBA" id="ARBA00022737"/>
    </source>
</evidence>
<accession>A0A8T1M984</accession>
<dbReference type="AlphaFoldDB" id="A0A8T1M984"/>
<dbReference type="GO" id="GO:0005737">
    <property type="term" value="C:cytoplasm"/>
    <property type="evidence" value="ECO:0007669"/>
    <property type="project" value="UniProtKB-SubCell"/>
</dbReference>
<evidence type="ECO:0000256" key="6">
    <source>
        <dbReference type="ARBA" id="ARBA00039954"/>
    </source>
</evidence>
<dbReference type="Proteomes" id="UP000286415">
    <property type="component" value="Unassembled WGS sequence"/>
</dbReference>
<dbReference type="InterPro" id="IPR011990">
    <property type="entry name" value="TPR-like_helical_dom_sf"/>
</dbReference>
<protein>
    <recommendedName>
        <fullName evidence="6">LRP2-binding protein</fullName>
    </recommendedName>
</protein>
<dbReference type="EMBL" id="NIRI02000056">
    <property type="protein sequence ID" value="KAG5445241.1"/>
    <property type="molecule type" value="Genomic_DNA"/>
</dbReference>
<dbReference type="OrthoDB" id="2384430at2759"/>
<dbReference type="PANTHER" id="PTHR44554">
    <property type="entry name" value="LRP2-BINDING PROTEIN"/>
    <property type="match status" value="1"/>
</dbReference>
<reference evidence="7 8" key="2">
    <citation type="journal article" date="2021" name="Genomics">
        <title>High-quality reference genome for Clonorchis sinensis.</title>
        <authorList>
            <person name="Young N.D."/>
            <person name="Stroehlein A.J."/>
            <person name="Kinkar L."/>
            <person name="Wang T."/>
            <person name="Sohn W.M."/>
            <person name="Chang B.C.H."/>
            <person name="Kaur P."/>
            <person name="Weisz D."/>
            <person name="Dudchenko O."/>
            <person name="Aiden E.L."/>
            <person name="Korhonen P.K."/>
            <person name="Gasser R.B."/>
        </authorList>
    </citation>
    <scope>NUCLEOTIDE SEQUENCE [LARGE SCALE GENOMIC DNA]</scope>
    <source>
        <strain evidence="7">Cs-k2</strain>
    </source>
</reference>
<evidence type="ECO:0000313" key="7">
    <source>
        <dbReference type="EMBL" id="KAG5445241.1"/>
    </source>
</evidence>
<dbReference type="InterPro" id="IPR006597">
    <property type="entry name" value="Sel1-like"/>
</dbReference>
<dbReference type="InterPro" id="IPR052323">
    <property type="entry name" value="LRP2-binding"/>
</dbReference>